<sequence>MELLNGSSAETTASSSIGTWRGKHQLHRRVHEEENPELLGFPALSFSEDSELRSAQCLRCRVWRQTKVGSCLASHIFKHFKSSNRTIGFFLLIQRPRSSHVTVPHSMVSSPFLTCSSL</sequence>
<dbReference type="Proteomes" id="UP001234297">
    <property type="component" value="Chromosome 9"/>
</dbReference>
<evidence type="ECO:0000313" key="1">
    <source>
        <dbReference type="EMBL" id="KAJ8621518.1"/>
    </source>
</evidence>
<protein>
    <submittedName>
        <fullName evidence="1">Uncharacterized protein</fullName>
    </submittedName>
</protein>
<gene>
    <name evidence="1" type="ORF">MRB53_030047</name>
</gene>
<accession>A0ACC2KK89</accession>
<keyword evidence="2" id="KW-1185">Reference proteome</keyword>
<reference evidence="1 2" key="1">
    <citation type="journal article" date="2022" name="Hortic Res">
        <title>A haplotype resolved chromosomal level avocado genome allows analysis of novel avocado genes.</title>
        <authorList>
            <person name="Nath O."/>
            <person name="Fletcher S.J."/>
            <person name="Hayward A."/>
            <person name="Shaw L.M."/>
            <person name="Masouleh A.K."/>
            <person name="Furtado A."/>
            <person name="Henry R.J."/>
            <person name="Mitter N."/>
        </authorList>
    </citation>
    <scope>NUCLEOTIDE SEQUENCE [LARGE SCALE GENOMIC DNA]</scope>
    <source>
        <strain evidence="2">cv. Hass</strain>
    </source>
</reference>
<evidence type="ECO:0000313" key="2">
    <source>
        <dbReference type="Proteomes" id="UP001234297"/>
    </source>
</evidence>
<comment type="caution">
    <text evidence="1">The sequence shown here is derived from an EMBL/GenBank/DDBJ whole genome shotgun (WGS) entry which is preliminary data.</text>
</comment>
<name>A0ACC2KK89_PERAE</name>
<dbReference type="EMBL" id="CM056817">
    <property type="protein sequence ID" value="KAJ8621518.1"/>
    <property type="molecule type" value="Genomic_DNA"/>
</dbReference>
<organism evidence="1 2">
    <name type="scientific">Persea americana</name>
    <name type="common">Avocado</name>
    <dbReference type="NCBI Taxonomy" id="3435"/>
    <lineage>
        <taxon>Eukaryota</taxon>
        <taxon>Viridiplantae</taxon>
        <taxon>Streptophyta</taxon>
        <taxon>Embryophyta</taxon>
        <taxon>Tracheophyta</taxon>
        <taxon>Spermatophyta</taxon>
        <taxon>Magnoliopsida</taxon>
        <taxon>Magnoliidae</taxon>
        <taxon>Laurales</taxon>
        <taxon>Lauraceae</taxon>
        <taxon>Persea</taxon>
    </lineage>
</organism>
<proteinExistence type="predicted"/>